<proteinExistence type="inferred from homology"/>
<evidence type="ECO:0000256" key="1">
    <source>
        <dbReference type="ARBA" id="ARBA00008857"/>
    </source>
</evidence>
<reference evidence="9" key="5">
    <citation type="submission" date="2020-08" db="EMBL/GenBank/DDBJ databases">
        <title>Complete genome sequence of Sphingobium barthaii strain KK22, a high-molecular-weight polycyclic aromatic hydrocarbon-degrading soil bacterium.</title>
        <authorList>
            <person name="Mori J.F."/>
            <person name="Kanaly R.A."/>
        </authorList>
    </citation>
    <scope>NUCLEOTIDE SEQUENCE [LARGE SCALE GENOMIC DNA]</scope>
    <source>
        <strain evidence="9">KK22</strain>
    </source>
</reference>
<dbReference type="Gene3D" id="1.10.443.10">
    <property type="entry name" value="Intergrase catalytic core"/>
    <property type="match status" value="1"/>
</dbReference>
<gene>
    <name evidence="7" type="ORF">H5V43_12835</name>
    <name evidence="6" type="ORF">SFOMI_4912</name>
</gene>
<dbReference type="Proteomes" id="UP000593663">
    <property type="component" value="Chromosome 1"/>
</dbReference>
<sequence>MSPLRDALDRYIAMRRGFGYKLRCEAYLLARFVAYMEQQGATIITTRLALDWATSEASPPTWPGRLSVVRTFARHLSSTEPRTQIPATDILAARQRRTPHIYTDQEIGGLLDVMLTVRSAKGLHRWTYYCIFGLLAVTGLRIGEALGIKREDVDLDAGLLTIRDTKFGKSRLVPIHSTTAAVLTDYARRRDALFSTPISPTFFVGEQGRALNHHAVHLIFLTVARQIGLRHPGDAYHGPRIHDLRHSYAVATLLRWYRAGDDVEQRLPILSTYLGHSHTSCTYWYLSACPELMEHAARRLDARWEQIS</sequence>
<dbReference type="PROSITE" id="PS51898">
    <property type="entry name" value="TYR_RECOMBINASE"/>
    <property type="match status" value="1"/>
</dbReference>
<accession>A0A292ZHY0</accession>
<evidence type="ECO:0000256" key="4">
    <source>
        <dbReference type="ARBA" id="ARBA00023172"/>
    </source>
</evidence>
<keyword evidence="2" id="KW-0229">DNA integration</keyword>
<dbReference type="RefSeq" id="WP_025549765.1">
    <property type="nucleotide sequence ID" value="NZ_BATN01000054.1"/>
</dbReference>
<dbReference type="KEGG" id="sbar:H5V43_12835"/>
<organism evidence="6 8">
    <name type="scientific">Sphingobium fuliginis (strain ATCC 27551)</name>
    <dbReference type="NCBI Taxonomy" id="336203"/>
    <lineage>
        <taxon>Bacteria</taxon>
        <taxon>Pseudomonadati</taxon>
        <taxon>Pseudomonadota</taxon>
        <taxon>Alphaproteobacteria</taxon>
        <taxon>Sphingomonadales</taxon>
        <taxon>Sphingomonadaceae</taxon>
        <taxon>Sphingobium</taxon>
    </lineage>
</organism>
<evidence type="ECO:0000256" key="3">
    <source>
        <dbReference type="ARBA" id="ARBA00023125"/>
    </source>
</evidence>
<keyword evidence="3" id="KW-0238">DNA-binding</keyword>
<evidence type="ECO:0000313" key="9">
    <source>
        <dbReference type="Proteomes" id="UP000593663"/>
    </source>
</evidence>
<dbReference type="SUPFAM" id="SSF56349">
    <property type="entry name" value="DNA breaking-rejoining enzymes"/>
    <property type="match status" value="1"/>
</dbReference>
<evidence type="ECO:0000313" key="7">
    <source>
        <dbReference type="EMBL" id="QOT70986.1"/>
    </source>
</evidence>
<dbReference type="InterPro" id="IPR002104">
    <property type="entry name" value="Integrase_catalytic"/>
</dbReference>
<protein>
    <submittedName>
        <fullName evidence="6">Mobile element protein</fullName>
    </submittedName>
    <submittedName>
        <fullName evidence="7">Tyrosine-type recombinase/integrase</fullName>
    </submittedName>
</protein>
<dbReference type="InterPro" id="IPR011010">
    <property type="entry name" value="DNA_brk_join_enz"/>
</dbReference>
<name>A0A292ZHY0_SPHSA</name>
<dbReference type="EMBL" id="BEWI01000032">
    <property type="protein sequence ID" value="GAY24332.1"/>
    <property type="molecule type" value="Genomic_DNA"/>
</dbReference>
<reference evidence="6" key="4">
    <citation type="submission" date="2017-10" db="EMBL/GenBank/DDBJ databases">
        <authorList>
            <person name="Banno H."/>
            <person name="Chua N.-H."/>
        </authorList>
    </citation>
    <scope>NUCLEOTIDE SEQUENCE</scope>
    <source>
        <strain evidence="6">OMI</strain>
    </source>
</reference>
<reference evidence="6 8" key="1">
    <citation type="journal article" date="2013" name="Biodegradation">
        <title>Occurrence of 4-tert-butylphenol (4-t-BP) biodegradation in an aquatic sample caused by the presence of Spirodela polyrrhiza and isolation of a 4-t-BP-utilizing bacterium.</title>
        <authorList>
            <person name="Ogata Y."/>
            <person name="Toyama T."/>
            <person name="Yu N."/>
            <person name="Wang X."/>
            <person name="Sei K."/>
            <person name="Ike M."/>
        </authorList>
    </citation>
    <scope>NUCLEOTIDE SEQUENCE [LARGE SCALE GENOMIC DNA]</scope>
    <source>
        <strain evidence="6 8">OMI</strain>
    </source>
</reference>
<reference evidence="7" key="6">
    <citation type="journal article" date="2021" name="Microbiol. Resour. Announc.">
        <title>Complete Genome Sequence of Sphingobium barthaii KK22, a High-Molecular-Weight Polycyclic Aromatic Hydrocarbon-Degrading Soil Bacterium.</title>
        <authorList>
            <person name="Mori J.F."/>
            <person name="Kanaly R.A."/>
        </authorList>
    </citation>
    <scope>NUCLEOTIDE SEQUENCE</scope>
    <source>
        <strain evidence="7">KK22</strain>
    </source>
</reference>
<dbReference type="GO" id="GO:0006310">
    <property type="term" value="P:DNA recombination"/>
    <property type="evidence" value="ECO:0007669"/>
    <property type="project" value="UniProtKB-KW"/>
</dbReference>
<reference evidence="6 8" key="2">
    <citation type="journal article" date="2013" name="Environ. Sci. Technol.">
        <title>The 4-tert-butylphenol-utilizing bacterium Sphingobium fuliginis OMI can degrade bisphenols via phenolic ring hydroxylation and meta-cleavage pathway.</title>
        <authorList>
            <person name="Ogata Y."/>
            <person name="Goda S."/>
            <person name="Toyama T."/>
            <person name="Sei K."/>
            <person name="Ike M."/>
        </authorList>
    </citation>
    <scope>NUCLEOTIDE SEQUENCE [LARGE SCALE GENOMIC DNA]</scope>
    <source>
        <strain evidence="6 8">OMI</strain>
    </source>
</reference>
<evidence type="ECO:0000259" key="5">
    <source>
        <dbReference type="PROSITE" id="PS51898"/>
    </source>
</evidence>
<dbReference type="GO" id="GO:0015074">
    <property type="term" value="P:DNA integration"/>
    <property type="evidence" value="ECO:0007669"/>
    <property type="project" value="UniProtKB-KW"/>
</dbReference>
<keyword evidence="4" id="KW-0233">DNA recombination</keyword>
<dbReference type="CDD" id="cd00797">
    <property type="entry name" value="INT_RitB_C_like"/>
    <property type="match status" value="1"/>
</dbReference>
<dbReference type="Pfam" id="PF00589">
    <property type="entry name" value="Phage_integrase"/>
    <property type="match status" value="1"/>
</dbReference>
<reference evidence="6" key="3">
    <citation type="submission" date="2017-10" db="EMBL/GenBank/DDBJ databases">
        <title>Bioaugmenting a lab-scale membrane bioreactor with Sphingobium fuliginis OMI to degrade 4-tert-butylphenol.</title>
        <authorList>
            <person name="Takada K."/>
            <person name="Shiba T."/>
            <person name="Soda S."/>
            <person name="Inoue D."/>
            <person name="Miyake M."/>
            <person name="Eguchi M."/>
            <person name="Ike M."/>
        </authorList>
    </citation>
    <scope>NUCLEOTIDE SEQUENCE</scope>
    <source>
        <strain evidence="6">OMI</strain>
    </source>
</reference>
<dbReference type="PANTHER" id="PTHR30349">
    <property type="entry name" value="PHAGE INTEGRASE-RELATED"/>
    <property type="match status" value="1"/>
</dbReference>
<feature type="domain" description="Tyr recombinase" evidence="5">
    <location>
        <begin position="97"/>
        <end position="298"/>
    </location>
</feature>
<evidence type="ECO:0000313" key="6">
    <source>
        <dbReference type="EMBL" id="GAY24332.1"/>
    </source>
</evidence>
<dbReference type="Proteomes" id="UP000221538">
    <property type="component" value="Unassembled WGS sequence"/>
</dbReference>
<dbReference type="AlphaFoldDB" id="A0A292ZHY0"/>
<evidence type="ECO:0000313" key="8">
    <source>
        <dbReference type="Proteomes" id="UP000221538"/>
    </source>
</evidence>
<dbReference type="PANTHER" id="PTHR30349:SF41">
    <property type="entry name" value="INTEGRASE_RECOMBINASE PROTEIN MJ0367-RELATED"/>
    <property type="match status" value="1"/>
</dbReference>
<dbReference type="EMBL" id="CP060035">
    <property type="protein sequence ID" value="QOT70986.1"/>
    <property type="molecule type" value="Genomic_DNA"/>
</dbReference>
<dbReference type="InterPro" id="IPR050090">
    <property type="entry name" value="Tyrosine_recombinase_XerCD"/>
</dbReference>
<evidence type="ECO:0000256" key="2">
    <source>
        <dbReference type="ARBA" id="ARBA00022908"/>
    </source>
</evidence>
<dbReference type="GO" id="GO:0003677">
    <property type="term" value="F:DNA binding"/>
    <property type="evidence" value="ECO:0007669"/>
    <property type="project" value="UniProtKB-KW"/>
</dbReference>
<dbReference type="InterPro" id="IPR013762">
    <property type="entry name" value="Integrase-like_cat_sf"/>
</dbReference>
<comment type="similarity">
    <text evidence="1">Belongs to the 'phage' integrase family.</text>
</comment>